<evidence type="ECO:0008006" key="3">
    <source>
        <dbReference type="Google" id="ProtNLM"/>
    </source>
</evidence>
<reference evidence="2" key="1">
    <citation type="journal article" date="2019" name="Int. J. Syst. Evol. Microbiol.">
        <title>The Global Catalogue of Microorganisms (GCM) 10K type strain sequencing project: providing services to taxonomists for standard genome sequencing and annotation.</title>
        <authorList>
            <consortium name="The Broad Institute Genomics Platform"/>
            <consortium name="The Broad Institute Genome Sequencing Center for Infectious Disease"/>
            <person name="Wu L."/>
            <person name="Ma J."/>
        </authorList>
    </citation>
    <scope>NUCLEOTIDE SEQUENCE [LARGE SCALE GENOMIC DNA]</scope>
    <source>
        <strain evidence="2">JCM 17106</strain>
    </source>
</reference>
<proteinExistence type="predicted"/>
<evidence type="ECO:0000313" key="1">
    <source>
        <dbReference type="EMBL" id="GAA4106201.1"/>
    </source>
</evidence>
<dbReference type="Proteomes" id="UP001500459">
    <property type="component" value="Unassembled WGS sequence"/>
</dbReference>
<sequence>MILGIGFYFGNSLFHKKLTEARKQTNEINGKYEQLNESYTLLESRTDTLQRVVIELAKKEHISIDNHIIDTKVKKGSTLNFVPETEANLKIPIKDSLIIKPKRKKRFFKWF</sequence>
<name>A0ABP7X6T3_9FLAO</name>
<keyword evidence="2" id="KW-1185">Reference proteome</keyword>
<gene>
    <name evidence="1" type="ORF">GCM10022393_00520</name>
</gene>
<organism evidence="1 2">
    <name type="scientific">Aquimarina addita</name>
    <dbReference type="NCBI Taxonomy" id="870485"/>
    <lineage>
        <taxon>Bacteria</taxon>
        <taxon>Pseudomonadati</taxon>
        <taxon>Bacteroidota</taxon>
        <taxon>Flavobacteriia</taxon>
        <taxon>Flavobacteriales</taxon>
        <taxon>Flavobacteriaceae</taxon>
        <taxon>Aquimarina</taxon>
    </lineage>
</organism>
<comment type="caution">
    <text evidence="1">The sequence shown here is derived from an EMBL/GenBank/DDBJ whole genome shotgun (WGS) entry which is preliminary data.</text>
</comment>
<dbReference type="RefSeq" id="WP_344923699.1">
    <property type="nucleotide sequence ID" value="NZ_BAABCW010000001.1"/>
</dbReference>
<protein>
    <recommendedName>
        <fullName evidence="3">Cell division protein FtsL</fullName>
    </recommendedName>
</protein>
<accession>A0ABP7X6T3</accession>
<dbReference type="EMBL" id="BAABCW010000001">
    <property type="protein sequence ID" value="GAA4106201.1"/>
    <property type="molecule type" value="Genomic_DNA"/>
</dbReference>
<evidence type="ECO:0000313" key="2">
    <source>
        <dbReference type="Proteomes" id="UP001500459"/>
    </source>
</evidence>